<dbReference type="InterPro" id="IPR046335">
    <property type="entry name" value="LacI/GalR-like_sensor"/>
</dbReference>
<keyword evidence="6" id="KW-1185">Reference proteome</keyword>
<dbReference type="SMART" id="SM00354">
    <property type="entry name" value="HTH_LACI"/>
    <property type="match status" value="1"/>
</dbReference>
<evidence type="ECO:0000256" key="1">
    <source>
        <dbReference type="ARBA" id="ARBA00023015"/>
    </source>
</evidence>
<dbReference type="PROSITE" id="PS00356">
    <property type="entry name" value="HTH_LACI_1"/>
    <property type="match status" value="1"/>
</dbReference>
<feature type="domain" description="HTH lacI-type" evidence="4">
    <location>
        <begin position="5"/>
        <end position="60"/>
    </location>
</feature>
<gene>
    <name evidence="5" type="ORF">KSF_004200</name>
</gene>
<dbReference type="GO" id="GO:0000976">
    <property type="term" value="F:transcription cis-regulatory region binding"/>
    <property type="evidence" value="ECO:0007669"/>
    <property type="project" value="TreeGrafter"/>
</dbReference>
<name>A0A8J3IEY4_9CHLR</name>
<dbReference type="AlphaFoldDB" id="A0A8J3IEY4"/>
<dbReference type="InterPro" id="IPR000843">
    <property type="entry name" value="HTH_LacI"/>
</dbReference>
<evidence type="ECO:0000256" key="2">
    <source>
        <dbReference type="ARBA" id="ARBA00023125"/>
    </source>
</evidence>
<evidence type="ECO:0000256" key="3">
    <source>
        <dbReference type="ARBA" id="ARBA00023163"/>
    </source>
</evidence>
<dbReference type="GO" id="GO:0003700">
    <property type="term" value="F:DNA-binding transcription factor activity"/>
    <property type="evidence" value="ECO:0007669"/>
    <property type="project" value="TreeGrafter"/>
</dbReference>
<protein>
    <submittedName>
        <fullName evidence="5">LacI family transcriptional regulator</fullName>
    </submittedName>
</protein>
<evidence type="ECO:0000313" key="6">
    <source>
        <dbReference type="Proteomes" id="UP000597444"/>
    </source>
</evidence>
<dbReference type="Proteomes" id="UP000597444">
    <property type="component" value="Unassembled WGS sequence"/>
</dbReference>
<proteinExistence type="predicted"/>
<dbReference type="PANTHER" id="PTHR30146:SF147">
    <property type="entry name" value="HTH-TYPE TRANSCRIPTIONAL REGULATOR DEGA"/>
    <property type="match status" value="1"/>
</dbReference>
<dbReference type="InterPro" id="IPR028082">
    <property type="entry name" value="Peripla_BP_I"/>
</dbReference>
<keyword evidence="1" id="KW-0805">Transcription regulation</keyword>
<dbReference type="PANTHER" id="PTHR30146">
    <property type="entry name" value="LACI-RELATED TRANSCRIPTIONAL REPRESSOR"/>
    <property type="match status" value="1"/>
</dbReference>
<dbReference type="Pfam" id="PF13377">
    <property type="entry name" value="Peripla_BP_3"/>
    <property type="match status" value="1"/>
</dbReference>
<comment type="caution">
    <text evidence="5">The sequence shown here is derived from an EMBL/GenBank/DDBJ whole genome shotgun (WGS) entry which is preliminary data.</text>
</comment>
<dbReference type="SUPFAM" id="SSF47413">
    <property type="entry name" value="lambda repressor-like DNA-binding domains"/>
    <property type="match status" value="1"/>
</dbReference>
<dbReference type="Pfam" id="PF00356">
    <property type="entry name" value="LacI"/>
    <property type="match status" value="1"/>
</dbReference>
<dbReference type="PROSITE" id="PS50932">
    <property type="entry name" value="HTH_LACI_2"/>
    <property type="match status" value="1"/>
</dbReference>
<evidence type="ECO:0000259" key="4">
    <source>
        <dbReference type="PROSITE" id="PS50932"/>
    </source>
</evidence>
<organism evidence="5 6">
    <name type="scientific">Reticulibacter mediterranei</name>
    <dbReference type="NCBI Taxonomy" id="2778369"/>
    <lineage>
        <taxon>Bacteria</taxon>
        <taxon>Bacillati</taxon>
        <taxon>Chloroflexota</taxon>
        <taxon>Ktedonobacteria</taxon>
        <taxon>Ktedonobacterales</taxon>
        <taxon>Reticulibacteraceae</taxon>
        <taxon>Reticulibacter</taxon>
    </lineage>
</organism>
<sequence length="363" mass="39433">MSENVSVYDVARLAKVSPSTVSNVLNGRLDRMRPETTERVMKAMEQLGYTPNQLARQLKTGNVPMIGLIVPSVANPFWGAVARNVEEVAQSLGYQLLLCNAERDPEREQRYAEAMWSSGIRGVIFGSSPLSFDHLVPLAHRGLQVVAFDRQSQSADQVVVDSIGVDNTLGARLAVNHLLTEGHRRIGFLSGPIRTVSRLDRLAGYQAALKNAGVEPDPALIWEGASVSAFGDIEGVEMGRAGARTLLSRPERPTALFTVNDMYALGAYAGARDLGLHVPEDVSVIGFDDLVPLTEISVPMLTTVRQPLPQMMCEAVELLIGRLSKSRTGPPEHVVIEPELIVRESTASPISHIAVDTLTINKE</sequence>
<dbReference type="Gene3D" id="1.10.260.40">
    <property type="entry name" value="lambda repressor-like DNA-binding domains"/>
    <property type="match status" value="1"/>
</dbReference>
<keyword evidence="3" id="KW-0804">Transcription</keyword>
<dbReference type="SUPFAM" id="SSF53822">
    <property type="entry name" value="Periplasmic binding protein-like I"/>
    <property type="match status" value="1"/>
</dbReference>
<dbReference type="CDD" id="cd06293">
    <property type="entry name" value="PBP1_LacI-like"/>
    <property type="match status" value="1"/>
</dbReference>
<dbReference type="EMBL" id="BNJK01000001">
    <property type="protein sequence ID" value="GHO90372.1"/>
    <property type="molecule type" value="Genomic_DNA"/>
</dbReference>
<reference evidence="5" key="1">
    <citation type="submission" date="2020-10" db="EMBL/GenBank/DDBJ databases">
        <title>Taxonomic study of unclassified bacteria belonging to the class Ktedonobacteria.</title>
        <authorList>
            <person name="Yabe S."/>
            <person name="Wang C.M."/>
            <person name="Zheng Y."/>
            <person name="Sakai Y."/>
            <person name="Cavaletti L."/>
            <person name="Monciardini P."/>
            <person name="Donadio S."/>
        </authorList>
    </citation>
    <scope>NUCLEOTIDE SEQUENCE</scope>
    <source>
        <strain evidence="5">ID150040</strain>
    </source>
</reference>
<accession>A0A8J3IEY4</accession>
<dbReference type="Gene3D" id="3.40.50.2300">
    <property type="match status" value="2"/>
</dbReference>
<dbReference type="RefSeq" id="WP_220201342.1">
    <property type="nucleotide sequence ID" value="NZ_BNJK01000001.1"/>
</dbReference>
<evidence type="ECO:0000313" key="5">
    <source>
        <dbReference type="EMBL" id="GHO90372.1"/>
    </source>
</evidence>
<dbReference type="CDD" id="cd01392">
    <property type="entry name" value="HTH_LacI"/>
    <property type="match status" value="1"/>
</dbReference>
<keyword evidence="2" id="KW-0238">DNA-binding</keyword>
<dbReference type="InterPro" id="IPR010982">
    <property type="entry name" value="Lambda_DNA-bd_dom_sf"/>
</dbReference>